<dbReference type="InterPro" id="IPR020821">
    <property type="entry name" value="ENPP1-3/EXOG-like_nuc-like"/>
</dbReference>
<feature type="domain" description="DNA/RNA non-specific endonuclease/pyrophosphatase/phosphodiesterase" evidence="8">
    <location>
        <begin position="284"/>
        <end position="527"/>
    </location>
</feature>
<dbReference type="SMART" id="SM00892">
    <property type="entry name" value="Endonuclease_NS"/>
    <property type="match status" value="1"/>
</dbReference>
<reference evidence="9" key="1">
    <citation type="submission" date="2020-11" db="EMBL/GenBank/DDBJ databases">
        <authorList>
            <person name="Whitehead M."/>
        </authorList>
    </citation>
    <scope>NUCLEOTIDE SEQUENCE</scope>
    <source>
        <strain evidence="9">EGII</strain>
    </source>
</reference>
<keyword evidence="3" id="KW-0255">Endonuclease</keyword>
<dbReference type="InterPro" id="IPR044925">
    <property type="entry name" value="His-Me_finger_sf"/>
</dbReference>
<organism evidence="9 10">
    <name type="scientific">Ceratitis capitata</name>
    <name type="common">Mediterranean fruit fly</name>
    <name type="synonym">Tephritis capitata</name>
    <dbReference type="NCBI Taxonomy" id="7213"/>
    <lineage>
        <taxon>Eukaryota</taxon>
        <taxon>Metazoa</taxon>
        <taxon>Ecdysozoa</taxon>
        <taxon>Arthropoda</taxon>
        <taxon>Hexapoda</taxon>
        <taxon>Insecta</taxon>
        <taxon>Pterygota</taxon>
        <taxon>Neoptera</taxon>
        <taxon>Endopterygota</taxon>
        <taxon>Diptera</taxon>
        <taxon>Brachycera</taxon>
        <taxon>Muscomorpha</taxon>
        <taxon>Tephritoidea</taxon>
        <taxon>Tephritidae</taxon>
        <taxon>Ceratitis</taxon>
        <taxon>Ceratitis</taxon>
    </lineage>
</organism>
<name>A0A811V8X1_CERCA</name>
<dbReference type="GO" id="GO:0046872">
    <property type="term" value="F:metal ion binding"/>
    <property type="evidence" value="ECO:0007669"/>
    <property type="project" value="UniProtKB-KW"/>
</dbReference>
<dbReference type="AlphaFoldDB" id="A0A811V8X1"/>
<evidence type="ECO:0000256" key="2">
    <source>
        <dbReference type="ARBA" id="ARBA00022722"/>
    </source>
</evidence>
<dbReference type="OrthoDB" id="5960141at2759"/>
<keyword evidence="3" id="KW-0378">Hydrolase</keyword>
<evidence type="ECO:0000313" key="10">
    <source>
        <dbReference type="Proteomes" id="UP000606786"/>
    </source>
</evidence>
<dbReference type="PANTHER" id="PTHR13966:SF19">
    <property type="entry name" value="NUCLEASE EXOG, MITOCHONDRIAL"/>
    <property type="match status" value="1"/>
</dbReference>
<feature type="region of interest" description="Disordered" evidence="6">
    <location>
        <begin position="91"/>
        <end position="167"/>
    </location>
</feature>
<feature type="domain" description="ENPP1-3/EXOG-like endonuclease/phosphodiesterase" evidence="7">
    <location>
        <begin position="310"/>
        <end position="515"/>
    </location>
</feature>
<comment type="similarity">
    <text evidence="1">Belongs to the DNA/RNA non-specific endonuclease family.</text>
</comment>
<dbReference type="GO" id="GO:0000014">
    <property type="term" value="F:single-stranded DNA endodeoxyribonuclease activity"/>
    <property type="evidence" value="ECO:0007669"/>
    <property type="project" value="TreeGrafter"/>
</dbReference>
<accession>A0A811V8X1</accession>
<dbReference type="SUPFAM" id="SSF54060">
    <property type="entry name" value="His-Me finger endonucleases"/>
    <property type="match status" value="1"/>
</dbReference>
<dbReference type="InterPro" id="IPR040255">
    <property type="entry name" value="Non-specific_endonuclease"/>
</dbReference>
<proteinExistence type="inferred from homology"/>
<keyword evidence="5" id="KW-0479">Metal-binding</keyword>
<feature type="compositionally biased region" description="Polar residues" evidence="6">
    <location>
        <begin position="91"/>
        <end position="110"/>
    </location>
</feature>
<dbReference type="GO" id="GO:0005743">
    <property type="term" value="C:mitochondrial inner membrane"/>
    <property type="evidence" value="ECO:0007669"/>
    <property type="project" value="TreeGrafter"/>
</dbReference>
<sequence>MSRAEISIRRCSQKKAAVTLLRGKFSEWIWSNASVEMSLVKYSVPLLVTLLCSLVSIEAGVAQSKNREYYGPSTPAITVTYPTPPSLIITQGPETNTTVEPTFSSSTLTTDGPVFSTTTTPNTTTSQAIPPPPTKTTRPTQPPHTPPTPPPPTQPPTPPTNGGVVVRGDCAFDVNGDLNDPAPIFMPHNQLEWLVPNPDGVVELGNGALVDMYCNKSFVAPFTNRTKVTAQCLQKQYFLVDGVIYPFSNFSCTDWPAFTARRTGRVCNGGTDLLEVGFELEAGFLQTMDICHDEVNEVTRYVHHVLNPSSAGYQHGVSRPRFITGDFYNGKNVDNLYTKVKQNQTFSEILGMDATPYFNDTIDVYLARGHMAAKVDFIFGAPQKATFYFVNVAPQWQMFNGRNWERIEDGVRRFASDQALTLDCYTGTWGISKLPDVNGVPQELYLAFDENNNGLIPVPMLYFRVVIDRASRKGIVLLGVNNPHATLEEIQRDYVICKDVGRRITWISWDKENLANGYSYACAVDDFTSVVKDVPLENLHTTGLLGVEELKIENIPIWPEL</sequence>
<feature type="active site" description="Proton acceptor" evidence="4">
    <location>
        <position position="370"/>
    </location>
</feature>
<evidence type="ECO:0000313" key="9">
    <source>
        <dbReference type="EMBL" id="CAD7006247.1"/>
    </source>
</evidence>
<dbReference type="GO" id="GO:0003676">
    <property type="term" value="F:nucleic acid binding"/>
    <property type="evidence" value="ECO:0007669"/>
    <property type="project" value="InterPro"/>
</dbReference>
<evidence type="ECO:0000256" key="3">
    <source>
        <dbReference type="ARBA" id="ARBA00022759"/>
    </source>
</evidence>
<dbReference type="Pfam" id="PF01223">
    <property type="entry name" value="Endonuclease_NS"/>
    <property type="match status" value="1"/>
</dbReference>
<dbReference type="SMART" id="SM00477">
    <property type="entry name" value="NUC"/>
    <property type="match status" value="1"/>
</dbReference>
<evidence type="ECO:0000256" key="4">
    <source>
        <dbReference type="PIRSR" id="PIRSR640255-1"/>
    </source>
</evidence>
<dbReference type="EMBL" id="CAJHJT010000034">
    <property type="protein sequence ID" value="CAD7006247.1"/>
    <property type="molecule type" value="Genomic_DNA"/>
</dbReference>
<evidence type="ECO:0000256" key="5">
    <source>
        <dbReference type="PIRSR" id="PIRSR640255-2"/>
    </source>
</evidence>
<gene>
    <name evidence="9" type="ORF">CCAP1982_LOCUS14573</name>
</gene>
<dbReference type="InterPro" id="IPR001604">
    <property type="entry name" value="Endo_G_ENPP1-like_dom"/>
</dbReference>
<dbReference type="InterPro" id="IPR044929">
    <property type="entry name" value="DNA/RNA_non-sp_Endonuclease_sf"/>
</dbReference>
<keyword evidence="2" id="KW-0540">Nuclease</keyword>
<comment type="caution">
    <text evidence="9">The sequence shown here is derived from an EMBL/GenBank/DDBJ whole genome shotgun (WGS) entry which is preliminary data.</text>
</comment>
<feature type="binding site" evidence="5">
    <location>
        <position position="400"/>
    </location>
    <ligand>
        <name>Mg(2+)</name>
        <dbReference type="ChEBI" id="CHEBI:18420"/>
        <note>catalytic</note>
    </ligand>
</feature>
<dbReference type="GO" id="GO:0005634">
    <property type="term" value="C:nucleus"/>
    <property type="evidence" value="ECO:0007669"/>
    <property type="project" value="TreeGrafter"/>
</dbReference>
<protein>
    <submittedName>
        <fullName evidence="9">(Mediterranean fruit fly) hypothetical protein</fullName>
    </submittedName>
</protein>
<feature type="compositionally biased region" description="Pro residues" evidence="6">
    <location>
        <begin position="129"/>
        <end position="159"/>
    </location>
</feature>
<keyword evidence="10" id="KW-1185">Reference proteome</keyword>
<evidence type="ECO:0000259" key="8">
    <source>
        <dbReference type="SMART" id="SM00892"/>
    </source>
</evidence>
<evidence type="ECO:0000256" key="6">
    <source>
        <dbReference type="SAM" id="MobiDB-lite"/>
    </source>
</evidence>
<evidence type="ECO:0000259" key="7">
    <source>
        <dbReference type="SMART" id="SM00477"/>
    </source>
</evidence>
<dbReference type="FunFam" id="3.40.570.10:FF:000007">
    <property type="entry name" value="Alkaline nuclease"/>
    <property type="match status" value="1"/>
</dbReference>
<dbReference type="GO" id="GO:0006309">
    <property type="term" value="P:apoptotic DNA fragmentation"/>
    <property type="evidence" value="ECO:0007669"/>
    <property type="project" value="TreeGrafter"/>
</dbReference>
<dbReference type="GO" id="GO:0004521">
    <property type="term" value="F:RNA endonuclease activity"/>
    <property type="evidence" value="ECO:0007669"/>
    <property type="project" value="TreeGrafter"/>
</dbReference>
<dbReference type="PANTHER" id="PTHR13966">
    <property type="entry name" value="ENDONUCLEASE RELATED"/>
    <property type="match status" value="1"/>
</dbReference>
<evidence type="ECO:0000256" key="1">
    <source>
        <dbReference type="ARBA" id="ARBA00010052"/>
    </source>
</evidence>
<dbReference type="Proteomes" id="UP000606786">
    <property type="component" value="Unassembled WGS sequence"/>
</dbReference>
<dbReference type="Gene3D" id="3.40.570.10">
    <property type="entry name" value="Extracellular Endonuclease, subunit A"/>
    <property type="match status" value="1"/>
</dbReference>
<dbReference type="CDD" id="cd00091">
    <property type="entry name" value="NUC"/>
    <property type="match status" value="1"/>
</dbReference>